<dbReference type="EMBL" id="JWZX01003205">
    <property type="protein sequence ID" value="KOO23296.1"/>
    <property type="molecule type" value="Genomic_DNA"/>
</dbReference>
<accession>A0A0M0J9P9</accession>
<name>A0A0M0J9P9_9EUKA</name>
<dbReference type="Proteomes" id="UP000037460">
    <property type="component" value="Unassembled WGS sequence"/>
</dbReference>
<protein>
    <submittedName>
        <fullName evidence="1">Uncharacterized protein</fullName>
    </submittedName>
</protein>
<evidence type="ECO:0000313" key="1">
    <source>
        <dbReference type="EMBL" id="KOO23296.1"/>
    </source>
</evidence>
<organism evidence="1 2">
    <name type="scientific">Chrysochromulina tobinii</name>
    <dbReference type="NCBI Taxonomy" id="1460289"/>
    <lineage>
        <taxon>Eukaryota</taxon>
        <taxon>Haptista</taxon>
        <taxon>Haptophyta</taxon>
        <taxon>Prymnesiophyceae</taxon>
        <taxon>Prymnesiales</taxon>
        <taxon>Chrysochromulinaceae</taxon>
        <taxon>Chrysochromulina</taxon>
    </lineage>
</organism>
<proteinExistence type="predicted"/>
<reference evidence="2" key="1">
    <citation type="journal article" date="2015" name="PLoS Genet.">
        <title>Genome Sequence and Transcriptome Analyses of Chrysochromulina tobin: Metabolic Tools for Enhanced Algal Fitness in the Prominent Order Prymnesiales (Haptophyceae).</title>
        <authorList>
            <person name="Hovde B.T."/>
            <person name="Deodato C.R."/>
            <person name="Hunsperger H.M."/>
            <person name="Ryken S.A."/>
            <person name="Yost W."/>
            <person name="Jha R.K."/>
            <person name="Patterson J."/>
            <person name="Monnat R.J. Jr."/>
            <person name="Barlow S.B."/>
            <person name="Starkenburg S.R."/>
            <person name="Cattolico R.A."/>
        </authorList>
    </citation>
    <scope>NUCLEOTIDE SEQUENCE</scope>
    <source>
        <strain evidence="2">CCMP291</strain>
    </source>
</reference>
<comment type="caution">
    <text evidence="1">The sequence shown here is derived from an EMBL/GenBank/DDBJ whole genome shotgun (WGS) entry which is preliminary data.</text>
</comment>
<keyword evidence="2" id="KW-1185">Reference proteome</keyword>
<evidence type="ECO:0000313" key="2">
    <source>
        <dbReference type="Proteomes" id="UP000037460"/>
    </source>
</evidence>
<gene>
    <name evidence="1" type="ORF">Ctob_000597</name>
</gene>
<sequence>MGDVMCSFEVLLHQKNESIERLKAALATQSAHALQVRVKKDEEILRFVRELARVHRRADEVGVEFKKVVIQNRELRVEADRLRASLVEANVLVKDLHAALGARGRMGVLPPPLSTPSLAAMSAPPAQPSPSPCSELFQTRQQARFHALPPARTFGAARESRAPVRKPVGLGLNLRQLSLSGPPLRKRIGEDEPPLN</sequence>
<dbReference type="AlphaFoldDB" id="A0A0M0J9P9"/>